<dbReference type="InterPro" id="IPR003958">
    <property type="entry name" value="CBFA_NFYB_domain"/>
</dbReference>
<feature type="domain" description="Transcription factor CBF/NF-Y/archaeal histone" evidence="9">
    <location>
        <begin position="13"/>
        <end position="79"/>
    </location>
</feature>
<dbReference type="PANTHER" id="PTHR46138">
    <property type="entry name" value="PROTEIN DR1"/>
    <property type="match status" value="1"/>
</dbReference>
<evidence type="ECO:0000256" key="2">
    <source>
        <dbReference type="ARBA" id="ARBA00023125"/>
    </source>
</evidence>
<evidence type="ECO:0000256" key="8">
    <source>
        <dbReference type="SAM" id="MobiDB-lite"/>
    </source>
</evidence>
<dbReference type="GeneID" id="81352635"/>
<dbReference type="GO" id="GO:0017025">
    <property type="term" value="F:TBP-class protein binding"/>
    <property type="evidence" value="ECO:0007669"/>
    <property type="project" value="TreeGrafter"/>
</dbReference>
<evidence type="ECO:0000256" key="1">
    <source>
        <dbReference type="ARBA" id="ARBA00004123"/>
    </source>
</evidence>
<organism evidence="10 11">
    <name type="scientific">Penicillium argentinense</name>
    <dbReference type="NCBI Taxonomy" id="1131581"/>
    <lineage>
        <taxon>Eukaryota</taxon>
        <taxon>Fungi</taxon>
        <taxon>Dikarya</taxon>
        <taxon>Ascomycota</taxon>
        <taxon>Pezizomycotina</taxon>
        <taxon>Eurotiomycetes</taxon>
        <taxon>Eurotiomycetidae</taxon>
        <taxon>Eurotiales</taxon>
        <taxon>Aspergillaceae</taxon>
        <taxon>Penicillium</taxon>
    </lineage>
</organism>
<comment type="subunit">
    <text evidence="5">Forms the NCT transcriptional regulatory complex with nctA and mot1.</text>
</comment>
<dbReference type="PANTHER" id="PTHR46138:SF1">
    <property type="entry name" value="PROTEIN DR1"/>
    <property type="match status" value="1"/>
</dbReference>
<name>A0A9W9KM87_9EURO</name>
<evidence type="ECO:0000256" key="5">
    <source>
        <dbReference type="ARBA" id="ARBA00065193"/>
    </source>
</evidence>
<keyword evidence="2" id="KW-0238">DNA-binding</keyword>
<dbReference type="SUPFAM" id="SSF47113">
    <property type="entry name" value="Histone-fold"/>
    <property type="match status" value="1"/>
</dbReference>
<dbReference type="Pfam" id="PF00808">
    <property type="entry name" value="CBFD_NFYB_HMF"/>
    <property type="match status" value="1"/>
</dbReference>
<evidence type="ECO:0000256" key="3">
    <source>
        <dbReference type="ARBA" id="ARBA00023242"/>
    </source>
</evidence>
<accession>A0A9W9KM87</accession>
<dbReference type="GO" id="GO:0051123">
    <property type="term" value="P:RNA polymerase II preinitiation complex assembly"/>
    <property type="evidence" value="ECO:0007669"/>
    <property type="project" value="TreeGrafter"/>
</dbReference>
<keyword evidence="3" id="KW-0539">Nucleus</keyword>
<evidence type="ECO:0000256" key="7">
    <source>
        <dbReference type="ARBA" id="ARBA00079659"/>
    </source>
</evidence>
<reference evidence="10" key="2">
    <citation type="journal article" date="2023" name="IMA Fungus">
        <title>Comparative genomic study of the Penicillium genus elucidates a diverse pangenome and 15 lateral gene transfer events.</title>
        <authorList>
            <person name="Petersen C."/>
            <person name="Sorensen T."/>
            <person name="Nielsen M.R."/>
            <person name="Sondergaard T.E."/>
            <person name="Sorensen J.L."/>
            <person name="Fitzpatrick D.A."/>
            <person name="Frisvad J.C."/>
            <person name="Nielsen K.L."/>
        </authorList>
    </citation>
    <scope>NUCLEOTIDE SEQUENCE</scope>
    <source>
        <strain evidence="10">IBT 30761</strain>
    </source>
</reference>
<evidence type="ECO:0000313" key="11">
    <source>
        <dbReference type="Proteomes" id="UP001149074"/>
    </source>
</evidence>
<comment type="caution">
    <text evidence="10">The sequence shown here is derived from an EMBL/GenBank/DDBJ whole genome shotgun (WGS) entry which is preliminary data.</text>
</comment>
<dbReference type="OrthoDB" id="601405at2759"/>
<protein>
    <recommendedName>
        <fullName evidence="6">NCT transcriptional regulatory complex subunit B</fullName>
    </recommendedName>
    <alternativeName>
        <fullName evidence="7">Negative cofactor 2 B</fullName>
    </alternativeName>
</protein>
<dbReference type="FunFam" id="1.10.20.10:FF:000019">
    <property type="entry name" value="Negative cofactor 2 beta"/>
    <property type="match status" value="1"/>
</dbReference>
<dbReference type="InterPro" id="IPR009072">
    <property type="entry name" value="Histone-fold"/>
</dbReference>
<dbReference type="EMBL" id="JAPQKI010000002">
    <property type="protein sequence ID" value="KAJ5110627.1"/>
    <property type="molecule type" value="Genomic_DNA"/>
</dbReference>
<dbReference type="GO" id="GO:0046982">
    <property type="term" value="F:protein heterodimerization activity"/>
    <property type="evidence" value="ECO:0007669"/>
    <property type="project" value="InterPro"/>
</dbReference>
<keyword evidence="11" id="KW-1185">Reference proteome</keyword>
<dbReference type="GO" id="GO:0016251">
    <property type="term" value="F:RNA polymerase II general transcription initiation factor activity"/>
    <property type="evidence" value="ECO:0007669"/>
    <property type="project" value="TreeGrafter"/>
</dbReference>
<dbReference type="GO" id="GO:0003677">
    <property type="term" value="F:DNA binding"/>
    <property type="evidence" value="ECO:0007669"/>
    <property type="project" value="UniProtKB-KW"/>
</dbReference>
<reference evidence="10" key="1">
    <citation type="submission" date="2022-11" db="EMBL/GenBank/DDBJ databases">
        <authorList>
            <person name="Petersen C."/>
        </authorList>
    </citation>
    <scope>NUCLEOTIDE SEQUENCE</scope>
    <source>
        <strain evidence="10">IBT 30761</strain>
    </source>
</reference>
<sequence length="171" mass="19308">MSDREFNSNDDLSLPKATVQKIITEILPPSSGQTFSKDARDLLMECCVEFITLISSEANEISEKEAKKTIACEHVEKALTELGFAEYVPEIQAVAEEHREQLKVSEFISASDQAGLEELLEEEGADPSFLFQSREKKQSKMEQSGLSEEELLRQQQELFRSATEKYNQGPE</sequence>
<comment type="function">
    <text evidence="4">Part of the NCT transcriptional regulatory complex that acts as a key regulator of ergosterol biosynthesis and the azole exporter cdr1B. The NCT complex binds the promoters of genes linked to azole susceptibility, and especially represses the expression of cdr1B transporter.</text>
</comment>
<evidence type="ECO:0000256" key="4">
    <source>
        <dbReference type="ARBA" id="ARBA00053814"/>
    </source>
</evidence>
<dbReference type="Gene3D" id="1.10.20.10">
    <property type="entry name" value="Histone, subunit A"/>
    <property type="match status" value="1"/>
</dbReference>
<dbReference type="Proteomes" id="UP001149074">
    <property type="component" value="Unassembled WGS sequence"/>
</dbReference>
<comment type="subcellular location">
    <subcellularLocation>
        <location evidence="1">Nucleus</location>
    </subcellularLocation>
</comment>
<dbReference type="GO" id="GO:0000122">
    <property type="term" value="P:negative regulation of transcription by RNA polymerase II"/>
    <property type="evidence" value="ECO:0007669"/>
    <property type="project" value="InterPro"/>
</dbReference>
<feature type="region of interest" description="Disordered" evidence="8">
    <location>
        <begin position="127"/>
        <end position="149"/>
    </location>
</feature>
<dbReference type="CDD" id="cd22905">
    <property type="entry name" value="HFD_Dr1"/>
    <property type="match status" value="1"/>
</dbReference>
<dbReference type="AlphaFoldDB" id="A0A9W9KM87"/>
<evidence type="ECO:0000313" key="10">
    <source>
        <dbReference type="EMBL" id="KAJ5110627.1"/>
    </source>
</evidence>
<proteinExistence type="predicted"/>
<dbReference type="RefSeq" id="XP_056478697.1">
    <property type="nucleotide sequence ID" value="XM_056613656.1"/>
</dbReference>
<dbReference type="GO" id="GO:0017054">
    <property type="term" value="C:negative cofactor 2 complex"/>
    <property type="evidence" value="ECO:0007669"/>
    <property type="project" value="InterPro"/>
</dbReference>
<evidence type="ECO:0000259" key="9">
    <source>
        <dbReference type="Pfam" id="PF00808"/>
    </source>
</evidence>
<gene>
    <name evidence="10" type="ORF">N7532_001162</name>
</gene>
<dbReference type="InterPro" id="IPR042225">
    <property type="entry name" value="Ncb2"/>
</dbReference>
<evidence type="ECO:0000256" key="6">
    <source>
        <dbReference type="ARBA" id="ARBA00072420"/>
    </source>
</evidence>